<evidence type="ECO:0000313" key="1">
    <source>
        <dbReference type="EMBL" id="KOF03236.1"/>
    </source>
</evidence>
<gene>
    <name evidence="1" type="ORF">OB69_08005</name>
</gene>
<dbReference type="PATRIC" id="fig|1566026.4.peg.3435"/>
<reference evidence="2" key="1">
    <citation type="submission" date="2014-11" db="EMBL/GenBank/DDBJ databases">
        <title>Genome sequencing of Roseivirga sp. D-25.</title>
        <authorList>
            <person name="Selvaratnam C."/>
            <person name="Thevarajoo S."/>
            <person name="Goh K.M."/>
            <person name="Eee R."/>
            <person name="Chan K.-G."/>
            <person name="Chong C.S."/>
        </authorList>
    </citation>
    <scope>NUCLEOTIDE SEQUENCE [LARGE SCALE GENOMIC DNA]</scope>
    <source>
        <strain evidence="2">D-25</strain>
    </source>
</reference>
<dbReference type="OrthoDB" id="982931at2"/>
<dbReference type="Proteomes" id="UP000036908">
    <property type="component" value="Unassembled WGS sequence"/>
</dbReference>
<dbReference type="AlphaFoldDB" id="A0A0L8ALV7"/>
<accession>A0A0L8ALV7</accession>
<evidence type="ECO:0000313" key="2">
    <source>
        <dbReference type="Proteomes" id="UP000036908"/>
    </source>
</evidence>
<protein>
    <submittedName>
        <fullName evidence="1">Uncharacterized protein</fullName>
    </submittedName>
</protein>
<comment type="caution">
    <text evidence="1">The sequence shown here is derived from an EMBL/GenBank/DDBJ whole genome shotgun (WGS) entry which is preliminary data.</text>
</comment>
<keyword evidence="2" id="KW-1185">Reference proteome</keyword>
<dbReference type="RefSeq" id="WP_053223178.1">
    <property type="nucleotide sequence ID" value="NZ_JSVA01000008.1"/>
</dbReference>
<sequence length="150" mass="16334">MSTVSTYPLGTNGVYGSAECLVAKGLQFENVQGGGFGVPKVFAPHLKLVKNATTKCSELSIVFYAPSNFVLDAKSAIVCTYMGTELFVFINLSEEGTPDSMLQCFNFKVCFTKEFSRKLIKRNIFVIPVHGDPEEGEVGKATDDGEEEVD</sequence>
<dbReference type="EMBL" id="JSVA01000008">
    <property type="protein sequence ID" value="KOF03236.1"/>
    <property type="molecule type" value="Genomic_DNA"/>
</dbReference>
<organism evidence="1 2">
    <name type="scientific">Roseivirga seohaensis subsp. aquiponti</name>
    <dbReference type="NCBI Taxonomy" id="1566026"/>
    <lineage>
        <taxon>Bacteria</taxon>
        <taxon>Pseudomonadati</taxon>
        <taxon>Bacteroidota</taxon>
        <taxon>Cytophagia</taxon>
        <taxon>Cytophagales</taxon>
        <taxon>Roseivirgaceae</taxon>
        <taxon>Roseivirga</taxon>
    </lineage>
</organism>
<name>A0A0L8ALV7_9BACT</name>
<proteinExistence type="predicted"/>